<evidence type="ECO:0000313" key="1">
    <source>
        <dbReference type="EMBL" id="KAH6940403.1"/>
    </source>
</evidence>
<dbReference type="Proteomes" id="UP000821845">
    <property type="component" value="Chromosome 2"/>
</dbReference>
<comment type="caution">
    <text evidence="1">The sequence shown here is derived from an EMBL/GenBank/DDBJ whole genome shotgun (WGS) entry which is preliminary data.</text>
</comment>
<name>A0ACB7T0E0_HYAAI</name>
<protein>
    <submittedName>
        <fullName evidence="1">Uncharacterized protein</fullName>
    </submittedName>
</protein>
<sequence>MDAVRLPEIRASSSATSTVAEKASPSQQSTAVVGASTRRRTTRRPEAGGTSTFWRRRPLLQRSQTCLGDVDRKTKKKASSSDRCPGGGTEDYWFLEPANVHSTVVTPVSATAAGIVVEERAQAGDRKLRSADRNSKGGSCLFLSQCCCQTKGQQRSECSPHFSPSRSAAPTSPSISCGSSSSKNAAENQRFSNSGSKSSPQPPPHQSQASCSSSASASSATHSEPGSKASKTADEAAASAAASAAEACGDDAGDVQYCDPWDTGPAAVALRLLRAEEQRNKKSPTPAHATPAAGGVLSADEMARQRHIYETAFDSRVKQRDPDQDLDRMAQSPVLLAGLQQQQPRAGPLYPVPSSSSSSGAAVTPGRKGGVTRQPSLQDACCPKPPPHQGSSSTSASSNAQQQPAPTPRGSSSSSNPSVPIPATRGQGLASKQASAADKAIYQNHPLPQSPISENPPAAPLGAVAVKRSIHAGVKVLPSEPVRRPRHGGHRKEGEPMALAPVLLNGFRSTSSDNVSSSSSSDNSPRRPDEKRGRHGPLQPVAANSSHVAPTAAPLQNGSNCALQSFRASPSVDSLSNSSCDSPRKPEEKRGRLVAVAPPTVINGAPFKGVSSTTSTETENVERRLSDNSKRYPAIRPLLQHNQSPSSDTRPESDYDRPWDLPRIKRSNGDSPPQVPDHRSRPAVQSPTQHTPAVPPSAVRLPPPSPECTAPQALDPCRASPAPTASSSSGGGPSSSSPSVAMMASSSSSSSNTSIAMESPSAGQPARPSAPARPMLNLNLNLNASNSPKRSRHNLTLNFGCAALSVVGEKVDTSVALEKQGWYHGSISRLDAENLLRVLKEGSYLVRNSESSKHDFSLSLKSARGFMHMKIVHNEDGKFILGQFSKPFESIPEMIHHYSVNKLPIKGAEHMSLLYPVIDQLL</sequence>
<evidence type="ECO:0000313" key="2">
    <source>
        <dbReference type="Proteomes" id="UP000821845"/>
    </source>
</evidence>
<accession>A0ACB7T0E0</accession>
<keyword evidence="2" id="KW-1185">Reference proteome</keyword>
<dbReference type="EMBL" id="CM023482">
    <property type="protein sequence ID" value="KAH6940403.1"/>
    <property type="molecule type" value="Genomic_DNA"/>
</dbReference>
<organism evidence="1 2">
    <name type="scientific">Hyalomma asiaticum</name>
    <name type="common">Tick</name>
    <dbReference type="NCBI Taxonomy" id="266040"/>
    <lineage>
        <taxon>Eukaryota</taxon>
        <taxon>Metazoa</taxon>
        <taxon>Ecdysozoa</taxon>
        <taxon>Arthropoda</taxon>
        <taxon>Chelicerata</taxon>
        <taxon>Arachnida</taxon>
        <taxon>Acari</taxon>
        <taxon>Parasitiformes</taxon>
        <taxon>Ixodida</taxon>
        <taxon>Ixodoidea</taxon>
        <taxon>Ixodidae</taxon>
        <taxon>Hyalomminae</taxon>
        <taxon>Hyalomma</taxon>
    </lineage>
</organism>
<proteinExistence type="predicted"/>
<gene>
    <name evidence="1" type="ORF">HPB50_027553</name>
</gene>
<reference evidence="1" key="1">
    <citation type="submission" date="2020-05" db="EMBL/GenBank/DDBJ databases">
        <title>Large-scale comparative analyses of tick genomes elucidate their genetic diversity and vector capacities.</title>
        <authorList>
            <person name="Jia N."/>
            <person name="Wang J."/>
            <person name="Shi W."/>
            <person name="Du L."/>
            <person name="Sun Y."/>
            <person name="Zhan W."/>
            <person name="Jiang J."/>
            <person name="Wang Q."/>
            <person name="Zhang B."/>
            <person name="Ji P."/>
            <person name="Sakyi L.B."/>
            <person name="Cui X."/>
            <person name="Yuan T."/>
            <person name="Jiang B."/>
            <person name="Yang W."/>
            <person name="Lam T.T.-Y."/>
            <person name="Chang Q."/>
            <person name="Ding S."/>
            <person name="Wang X."/>
            <person name="Zhu J."/>
            <person name="Ruan X."/>
            <person name="Zhao L."/>
            <person name="Wei J."/>
            <person name="Que T."/>
            <person name="Du C."/>
            <person name="Cheng J."/>
            <person name="Dai P."/>
            <person name="Han X."/>
            <person name="Huang E."/>
            <person name="Gao Y."/>
            <person name="Liu J."/>
            <person name="Shao H."/>
            <person name="Ye R."/>
            <person name="Li L."/>
            <person name="Wei W."/>
            <person name="Wang X."/>
            <person name="Wang C."/>
            <person name="Yang T."/>
            <person name="Huo Q."/>
            <person name="Li W."/>
            <person name="Guo W."/>
            <person name="Chen H."/>
            <person name="Zhou L."/>
            <person name="Ni X."/>
            <person name="Tian J."/>
            <person name="Zhou Y."/>
            <person name="Sheng Y."/>
            <person name="Liu T."/>
            <person name="Pan Y."/>
            <person name="Xia L."/>
            <person name="Li J."/>
            <person name="Zhao F."/>
            <person name="Cao W."/>
        </authorList>
    </citation>
    <scope>NUCLEOTIDE SEQUENCE</scope>
    <source>
        <strain evidence="1">Hyas-2018</strain>
    </source>
</reference>